<feature type="region of interest" description="Disordered" evidence="1">
    <location>
        <begin position="1"/>
        <end position="37"/>
    </location>
</feature>
<accession>A0ABU6Z5B5</accession>
<evidence type="ECO:0000313" key="2">
    <source>
        <dbReference type="EMBL" id="MED6217501.1"/>
    </source>
</evidence>
<sequence length="221" mass="25757">MEKKKKRRRDTIDITQEHKKNRTEITKRVNSAPKEKTQKFKRNGKVSILEISSLIQHASRIQKGASTNDGTVTEILETAPTILPFEKRAKCYSLIISITFFGSIPRTLPSASPRKEHFLSLILIVYFLSRLRSIGSLFRISVLNTILVSNRKDIVDWLYGNENTGWESRFLRNKKRNLMHAFNGVQVIFKQRNEFKHREQWEMLAIEGADKWIQWGSNQLA</sequence>
<evidence type="ECO:0000313" key="3">
    <source>
        <dbReference type="Proteomes" id="UP001341840"/>
    </source>
</evidence>
<dbReference type="Proteomes" id="UP001341840">
    <property type="component" value="Unassembled WGS sequence"/>
</dbReference>
<protein>
    <submittedName>
        <fullName evidence="2">Uncharacterized protein</fullName>
    </submittedName>
</protein>
<keyword evidence="3" id="KW-1185">Reference proteome</keyword>
<reference evidence="2 3" key="1">
    <citation type="journal article" date="2023" name="Plants (Basel)">
        <title>Bridging the Gap: Combining Genomics and Transcriptomics Approaches to Understand Stylosanthes scabra, an Orphan Legume from the Brazilian Caatinga.</title>
        <authorList>
            <person name="Ferreira-Neto J.R.C."/>
            <person name="da Silva M.D."/>
            <person name="Binneck E."/>
            <person name="de Melo N.F."/>
            <person name="da Silva R.H."/>
            <person name="de Melo A.L.T.M."/>
            <person name="Pandolfi V."/>
            <person name="Bustamante F.O."/>
            <person name="Brasileiro-Vidal A.C."/>
            <person name="Benko-Iseppon A.M."/>
        </authorList>
    </citation>
    <scope>NUCLEOTIDE SEQUENCE [LARGE SCALE GENOMIC DNA]</scope>
    <source>
        <tissue evidence="2">Leaves</tissue>
    </source>
</reference>
<proteinExistence type="predicted"/>
<feature type="compositionally biased region" description="Basic and acidic residues" evidence="1">
    <location>
        <begin position="10"/>
        <end position="37"/>
    </location>
</feature>
<name>A0ABU6Z5B5_9FABA</name>
<organism evidence="2 3">
    <name type="scientific">Stylosanthes scabra</name>
    <dbReference type="NCBI Taxonomy" id="79078"/>
    <lineage>
        <taxon>Eukaryota</taxon>
        <taxon>Viridiplantae</taxon>
        <taxon>Streptophyta</taxon>
        <taxon>Embryophyta</taxon>
        <taxon>Tracheophyta</taxon>
        <taxon>Spermatophyta</taxon>
        <taxon>Magnoliopsida</taxon>
        <taxon>eudicotyledons</taxon>
        <taxon>Gunneridae</taxon>
        <taxon>Pentapetalae</taxon>
        <taxon>rosids</taxon>
        <taxon>fabids</taxon>
        <taxon>Fabales</taxon>
        <taxon>Fabaceae</taxon>
        <taxon>Papilionoideae</taxon>
        <taxon>50 kb inversion clade</taxon>
        <taxon>dalbergioids sensu lato</taxon>
        <taxon>Dalbergieae</taxon>
        <taxon>Pterocarpus clade</taxon>
        <taxon>Stylosanthes</taxon>
    </lineage>
</organism>
<comment type="caution">
    <text evidence="2">The sequence shown here is derived from an EMBL/GenBank/DDBJ whole genome shotgun (WGS) entry which is preliminary data.</text>
</comment>
<evidence type="ECO:0000256" key="1">
    <source>
        <dbReference type="SAM" id="MobiDB-lite"/>
    </source>
</evidence>
<dbReference type="EMBL" id="JASCZI010271915">
    <property type="protein sequence ID" value="MED6217501.1"/>
    <property type="molecule type" value="Genomic_DNA"/>
</dbReference>
<gene>
    <name evidence="2" type="ORF">PIB30_018311</name>
</gene>